<evidence type="ECO:0000313" key="2">
    <source>
        <dbReference type="EMBL" id="RKT59006.1"/>
    </source>
</evidence>
<accession>A0A495WBE9</accession>
<reference evidence="2 3" key="1">
    <citation type="submission" date="2018-10" db="EMBL/GenBank/DDBJ databases">
        <title>Genomic Encyclopedia of Archaeal and Bacterial Type Strains, Phase II (KMG-II): from individual species to whole genera.</title>
        <authorList>
            <person name="Goeker M."/>
        </authorList>
    </citation>
    <scope>NUCLEOTIDE SEQUENCE [LARGE SCALE GENOMIC DNA]</scope>
    <source>
        <strain evidence="2 3">NSB1</strain>
    </source>
</reference>
<dbReference type="Proteomes" id="UP000269493">
    <property type="component" value="Unassembled WGS sequence"/>
</dbReference>
<evidence type="ECO:0000313" key="3">
    <source>
        <dbReference type="Proteomes" id="UP000269493"/>
    </source>
</evidence>
<organism evidence="2 3">
    <name type="scientific">Coprobacter fastidiosus NSB1 = JCM 33896</name>
    <dbReference type="NCBI Taxonomy" id="1349822"/>
    <lineage>
        <taxon>Bacteria</taxon>
        <taxon>Pseudomonadati</taxon>
        <taxon>Bacteroidota</taxon>
        <taxon>Bacteroidia</taxon>
        <taxon>Bacteroidales</taxon>
        <taxon>Barnesiellaceae</taxon>
        <taxon>Coprobacter</taxon>
    </lineage>
</organism>
<comment type="caution">
    <text evidence="2">The sequence shown here is derived from an EMBL/GenBank/DDBJ whole genome shotgun (WGS) entry which is preliminary data.</text>
</comment>
<proteinExistence type="predicted"/>
<name>A0A495WBE9_9BACT</name>
<gene>
    <name evidence="2" type="ORF">BC742_1143</name>
</gene>
<keyword evidence="3" id="KW-1185">Reference proteome</keyword>
<sequence>MKPILILFLIGFNFYLFGQRQVHYSYDASGNRIKREIILNKLQSYSERKKNIQKDTSFVSEKLSGQIVKIYPNPTRGILTVCFSGKTENLTGSVQICSISGQNILSMKISSPIVSIDLTKNIPGTYLLKLTLNGESSVWKIIKE</sequence>
<dbReference type="OrthoDB" id="1076849at2"/>
<dbReference type="RefSeq" id="WP_022600012.1">
    <property type="nucleotide sequence ID" value="NZ_KI440780.1"/>
</dbReference>
<dbReference type="NCBIfam" id="TIGR04183">
    <property type="entry name" value="Por_Secre_tail"/>
    <property type="match status" value="1"/>
</dbReference>
<dbReference type="Pfam" id="PF18962">
    <property type="entry name" value="Por_Secre_tail"/>
    <property type="match status" value="1"/>
</dbReference>
<protein>
    <submittedName>
        <fullName evidence="2">Putative secreted protein (Por secretion system target)</fullName>
    </submittedName>
</protein>
<feature type="domain" description="Secretion system C-terminal sorting" evidence="1">
    <location>
        <begin position="70"/>
        <end position="142"/>
    </location>
</feature>
<evidence type="ECO:0000259" key="1">
    <source>
        <dbReference type="Pfam" id="PF18962"/>
    </source>
</evidence>
<dbReference type="EMBL" id="RBXN01000003">
    <property type="protein sequence ID" value="RKT59006.1"/>
    <property type="molecule type" value="Genomic_DNA"/>
</dbReference>
<dbReference type="InterPro" id="IPR026444">
    <property type="entry name" value="Secre_tail"/>
</dbReference>
<dbReference type="GeneID" id="92928940"/>
<dbReference type="AlphaFoldDB" id="A0A495WBE9"/>